<dbReference type="HOGENOM" id="CLU_057759_0_0_1"/>
<dbReference type="AlphaFoldDB" id="A0A0D1WMP4"/>
<reference evidence="3 5" key="2">
    <citation type="submission" date="2017-03" db="EMBL/GenBank/DDBJ databases">
        <title>Genomes of endolithic fungi from Antarctica.</title>
        <authorList>
            <person name="Coleine C."/>
            <person name="Masonjones S."/>
            <person name="Stajich J.E."/>
        </authorList>
    </citation>
    <scope>NUCLEOTIDE SEQUENCE [LARGE SCALE GENOMIC DNA]</scope>
    <source>
        <strain evidence="3 5">CCFEE 6314</strain>
    </source>
</reference>
<reference evidence="2 4" key="1">
    <citation type="submission" date="2015-01" db="EMBL/GenBank/DDBJ databases">
        <title>The Genome Sequence of Exophiala mesophila CBS40295.</title>
        <authorList>
            <consortium name="The Broad Institute Genomics Platform"/>
            <person name="Cuomo C."/>
            <person name="de Hoog S."/>
            <person name="Gorbushina A."/>
            <person name="Stielow B."/>
            <person name="Teixiera M."/>
            <person name="Abouelleil A."/>
            <person name="Chapman S.B."/>
            <person name="Priest M."/>
            <person name="Young S.K."/>
            <person name="Wortman J."/>
            <person name="Nusbaum C."/>
            <person name="Birren B."/>
        </authorList>
    </citation>
    <scope>NUCLEOTIDE SEQUENCE [LARGE SCALE GENOMIC DNA]</scope>
    <source>
        <strain evidence="2 4">CBS 40295</strain>
    </source>
</reference>
<sequence length="310" mass="35490">MRLYAIADLHISYKQNLEALHEITAHPEDSLILCGDVGERLEHLVEAFKVTTSLFKQVFWVPGNHELYTLPGNQKHEDDSDKELDKDLRGDFKYQECIRIANEWGVITPEDEFVKWEGEGGPALICPIFTLYDYSFRPAHVSRAGALEWAMEENVYATDEALLHPDPYETRDAWCEALVAKAEERLEAAVSRGIPLIIVNHWPLREDLVTIPSVPRFSLWCGTTLTEDWHTRFNAKVVVTGHLHVRRTDWIDGVRFEEVSLGYPRQWQAAKDKGLGVNQLLREILPGIETPEDGKTIWRHFGIPSDHKSG</sequence>
<feature type="domain" description="Calcineurin-like phosphoesterase" evidence="1">
    <location>
        <begin position="1"/>
        <end position="245"/>
    </location>
</feature>
<evidence type="ECO:0000313" key="4">
    <source>
        <dbReference type="Proteomes" id="UP000054302"/>
    </source>
</evidence>
<dbReference type="EMBL" id="KN847524">
    <property type="protein sequence ID" value="KIV90295.1"/>
    <property type="molecule type" value="Genomic_DNA"/>
</dbReference>
<dbReference type="InterPro" id="IPR052963">
    <property type="entry name" value="Pantetheine_PDE"/>
</dbReference>
<gene>
    <name evidence="3" type="ORF">B0A52_03748</name>
    <name evidence="2" type="ORF">PV10_07614</name>
</gene>
<dbReference type="PANTHER" id="PTHR36492">
    <property type="match status" value="1"/>
</dbReference>
<dbReference type="STRING" id="212818.A0A0D1WMP4"/>
<dbReference type="VEuPathDB" id="FungiDB:PV10_07614"/>
<protein>
    <recommendedName>
        <fullName evidence="1">Calcineurin-like phosphoesterase domain-containing protein</fullName>
    </recommendedName>
</protein>
<dbReference type="Proteomes" id="UP000054302">
    <property type="component" value="Unassembled WGS sequence"/>
</dbReference>
<dbReference type="GeneID" id="27325459"/>
<dbReference type="InterPro" id="IPR029052">
    <property type="entry name" value="Metallo-depent_PP-like"/>
</dbReference>
<dbReference type="Gene3D" id="3.60.21.10">
    <property type="match status" value="1"/>
</dbReference>
<accession>A0A0D1WMP4</accession>
<proteinExistence type="predicted"/>
<dbReference type="PANTHER" id="PTHR36492:SF2">
    <property type="entry name" value="[ACYL-CARRIER-PROTEIN] PHOSPHODIESTERASE PPTH"/>
    <property type="match status" value="1"/>
</dbReference>
<dbReference type="EMBL" id="NAJM01000012">
    <property type="protein sequence ID" value="RVX72558.1"/>
    <property type="molecule type" value="Genomic_DNA"/>
</dbReference>
<dbReference type="InterPro" id="IPR004843">
    <property type="entry name" value="Calcineurin-like_PHP"/>
</dbReference>
<dbReference type="GO" id="GO:0016787">
    <property type="term" value="F:hydrolase activity"/>
    <property type="evidence" value="ECO:0007669"/>
    <property type="project" value="InterPro"/>
</dbReference>
<organism evidence="2 4">
    <name type="scientific">Exophiala mesophila</name>
    <name type="common">Black yeast-like fungus</name>
    <dbReference type="NCBI Taxonomy" id="212818"/>
    <lineage>
        <taxon>Eukaryota</taxon>
        <taxon>Fungi</taxon>
        <taxon>Dikarya</taxon>
        <taxon>Ascomycota</taxon>
        <taxon>Pezizomycotina</taxon>
        <taxon>Eurotiomycetes</taxon>
        <taxon>Chaetothyriomycetidae</taxon>
        <taxon>Chaetothyriales</taxon>
        <taxon>Herpotrichiellaceae</taxon>
        <taxon>Exophiala</taxon>
    </lineage>
</organism>
<name>A0A0D1WMP4_EXOME</name>
<dbReference type="SUPFAM" id="SSF56300">
    <property type="entry name" value="Metallo-dependent phosphatases"/>
    <property type="match status" value="1"/>
</dbReference>
<dbReference type="RefSeq" id="XP_016221869.1">
    <property type="nucleotide sequence ID" value="XM_016372537.1"/>
</dbReference>
<evidence type="ECO:0000313" key="3">
    <source>
        <dbReference type="EMBL" id="RVX72558.1"/>
    </source>
</evidence>
<dbReference type="Proteomes" id="UP000288859">
    <property type="component" value="Unassembled WGS sequence"/>
</dbReference>
<dbReference type="OMA" id="NHWPLRE"/>
<evidence type="ECO:0000259" key="1">
    <source>
        <dbReference type="Pfam" id="PF00149"/>
    </source>
</evidence>
<dbReference type="Pfam" id="PF00149">
    <property type="entry name" value="Metallophos"/>
    <property type="match status" value="1"/>
</dbReference>
<dbReference type="OrthoDB" id="550558at2759"/>
<evidence type="ECO:0000313" key="2">
    <source>
        <dbReference type="EMBL" id="KIV90295.1"/>
    </source>
</evidence>
<evidence type="ECO:0000313" key="5">
    <source>
        <dbReference type="Proteomes" id="UP000288859"/>
    </source>
</evidence>
<keyword evidence="4" id="KW-1185">Reference proteome</keyword>